<feature type="transmembrane region" description="Helical" evidence="8">
    <location>
        <begin position="790"/>
        <end position="810"/>
    </location>
</feature>
<evidence type="ECO:0000256" key="7">
    <source>
        <dbReference type="SAM" id="MobiDB-lite"/>
    </source>
</evidence>
<comment type="subcellular location">
    <subcellularLocation>
        <location evidence="1">Cell projection</location>
        <location evidence="1">Microvillus membrane</location>
        <topology evidence="1">Multi-pass membrane protein</topology>
    </subcellularLocation>
</comment>
<evidence type="ECO:0000256" key="4">
    <source>
        <dbReference type="ARBA" id="ARBA00022989"/>
    </source>
</evidence>
<keyword evidence="6" id="KW-0325">Glycoprotein</keyword>
<feature type="region of interest" description="Disordered" evidence="7">
    <location>
        <begin position="853"/>
        <end position="884"/>
    </location>
</feature>
<dbReference type="RefSeq" id="XP_032806218.1">
    <property type="nucleotide sequence ID" value="XM_032950327.1"/>
</dbReference>
<dbReference type="PANTHER" id="PTHR22730:SF3">
    <property type="entry name" value="PROMININ-1"/>
    <property type="match status" value="1"/>
</dbReference>
<dbReference type="KEGG" id="pmrn:116940467"/>
<gene>
    <name evidence="11 12 13 14 15" type="primary">PROM1</name>
</gene>
<evidence type="ECO:0000313" key="11">
    <source>
        <dbReference type="RefSeq" id="XP_032806216.1"/>
    </source>
</evidence>
<evidence type="ECO:0000313" key="10">
    <source>
        <dbReference type="Proteomes" id="UP001318040"/>
    </source>
</evidence>
<keyword evidence="3 8" id="KW-0812">Transmembrane</keyword>
<dbReference type="CTD" id="8842"/>
<dbReference type="PANTHER" id="PTHR22730">
    <property type="entry name" value="PROMININ PROM PROTEIN"/>
    <property type="match status" value="1"/>
</dbReference>
<evidence type="ECO:0000313" key="14">
    <source>
        <dbReference type="RefSeq" id="XP_032806220.1"/>
    </source>
</evidence>
<keyword evidence="9" id="KW-0732">Signal</keyword>
<keyword evidence="10" id="KW-1185">Reference proteome</keyword>
<evidence type="ECO:0000313" key="12">
    <source>
        <dbReference type="RefSeq" id="XP_032806218.1"/>
    </source>
</evidence>
<keyword evidence="4 8" id="KW-1133">Transmembrane helix</keyword>
<dbReference type="GO" id="GO:0005929">
    <property type="term" value="C:cilium"/>
    <property type="evidence" value="ECO:0007669"/>
    <property type="project" value="TreeGrafter"/>
</dbReference>
<dbReference type="GO" id="GO:0071914">
    <property type="term" value="C:prominosome"/>
    <property type="evidence" value="ECO:0007669"/>
    <property type="project" value="TreeGrafter"/>
</dbReference>
<evidence type="ECO:0000256" key="1">
    <source>
        <dbReference type="ARBA" id="ARBA00004475"/>
    </source>
</evidence>
<evidence type="ECO:0000313" key="15">
    <source>
        <dbReference type="RefSeq" id="XP_032806221.1"/>
    </source>
</evidence>
<dbReference type="RefSeq" id="XP_032806216.1">
    <property type="nucleotide sequence ID" value="XM_032950325.1"/>
</dbReference>
<evidence type="ECO:0000313" key="13">
    <source>
        <dbReference type="RefSeq" id="XP_032806219.1"/>
    </source>
</evidence>
<dbReference type="RefSeq" id="XP_032806219.1">
    <property type="nucleotide sequence ID" value="XM_032950328.1"/>
</dbReference>
<evidence type="ECO:0000256" key="8">
    <source>
        <dbReference type="SAM" id="Phobius"/>
    </source>
</evidence>
<evidence type="ECO:0000256" key="5">
    <source>
        <dbReference type="ARBA" id="ARBA00023136"/>
    </source>
</evidence>
<reference evidence="11 12" key="1">
    <citation type="submission" date="2025-04" db="UniProtKB">
        <authorList>
            <consortium name="RefSeq"/>
        </authorList>
    </citation>
    <scope>IDENTIFICATION</scope>
    <source>
        <tissue evidence="11 12">Sperm</tissue>
    </source>
</reference>
<proteinExistence type="inferred from homology"/>
<feature type="transmembrane region" description="Helical" evidence="8">
    <location>
        <begin position="154"/>
        <end position="176"/>
    </location>
</feature>
<sequence length="884" mass="97555">MMAGGMMAFPAVFFLLALVLLASLAGGQTSVPSTTLDFGQVPMATYVTDTNYDAGAIGTLFLMVHKFLDLVQPNAFPHELLAKAMKQGFGVVNKDYHQIIYYELGFIVCAALGVVFLLLLPLVGCCLCMCRCCGNCGGEMHQRQRKNADCKRSCFGATLFLVTLVIAAGIVCAYVANHNVTNTIRQSETLLSSNFKDVRTLLNTTPGQIDYIVEKYNITKDRAVSDLDQVGPLLGQRIQSRLGTKVYPALQAALQMANVMSATRQALLDVNTSLSVLRDGTEKLQRNLTTVRNSLNATLNDPMCQRAQQCAAMSGQLVVLDIHADFSLLQDVSRELGQVNRLLDTNITAMVDKGYATFNDTPEIITQQTRNIAAGVKDLLDNVGASIKTTAKQLPIQLIVNNGTQYLEMGQALVHKHLPMVDQYDFYRWLVCIVLCSLAGLVVLFNLLGLMCGACGYDKHATPTTRGCISNTGGNFLMAGVAFSFIFSWLLMLVVTFTFVLGGNVEKLFCQALADKNLFKFFDTPNLFKPKHLLPGVLFNKPDLNMTIEGVYSDCKMNKGIYSAFQLSNLFNLDSLLNMTQYTNDITSKFDPINANLSDMKLLEPSVKQSLLDFATTGIDKIDFSAFTAELNKGITKVDLLLFADELSEKANNLSGALANALRGHAASIRWIHYNQVVLLNSSMKYTGARSTLNKSLNSLQRTSLALQSEITEVIDKLDTAQSLINNNASQVIIGETKTYMKTIIGYFESYVTWTKFSISNKVATCKPVSNLVDSVDIIACSYVMDSLNAFWFGLGWATVFLIPSIIFAVKLAKYYRRMDTEDVYDEDEHIPMTNMDFGSNGYQTRQSHGIDNPVAKSPYSGESWERCPRTLTPPRQAEWGEQP</sequence>
<dbReference type="RefSeq" id="XP_032806221.1">
    <property type="nucleotide sequence ID" value="XM_032950330.1"/>
</dbReference>
<organism evidence="10 15">
    <name type="scientific">Petromyzon marinus</name>
    <name type="common">Sea lamprey</name>
    <dbReference type="NCBI Taxonomy" id="7757"/>
    <lineage>
        <taxon>Eukaryota</taxon>
        <taxon>Metazoa</taxon>
        <taxon>Chordata</taxon>
        <taxon>Craniata</taxon>
        <taxon>Vertebrata</taxon>
        <taxon>Cyclostomata</taxon>
        <taxon>Hyperoartia</taxon>
        <taxon>Petromyzontiformes</taxon>
        <taxon>Petromyzontidae</taxon>
        <taxon>Petromyzon</taxon>
    </lineage>
</organism>
<feature type="transmembrane region" description="Helical" evidence="8">
    <location>
        <begin position="476"/>
        <end position="501"/>
    </location>
</feature>
<comment type="similarity">
    <text evidence="2">Belongs to the prominin family.</text>
</comment>
<keyword evidence="5 8" id="KW-0472">Membrane</keyword>
<protein>
    <submittedName>
        <fullName evidence="11 12">Prominin-1 isoform X1</fullName>
    </submittedName>
</protein>
<dbReference type="GO" id="GO:0009986">
    <property type="term" value="C:cell surface"/>
    <property type="evidence" value="ECO:0007669"/>
    <property type="project" value="TreeGrafter"/>
</dbReference>
<evidence type="ECO:0000256" key="6">
    <source>
        <dbReference type="ARBA" id="ARBA00023180"/>
    </source>
</evidence>
<evidence type="ECO:0000256" key="3">
    <source>
        <dbReference type="ARBA" id="ARBA00022692"/>
    </source>
</evidence>
<dbReference type="GO" id="GO:0016324">
    <property type="term" value="C:apical plasma membrane"/>
    <property type="evidence" value="ECO:0007669"/>
    <property type="project" value="TreeGrafter"/>
</dbReference>
<dbReference type="AlphaFoldDB" id="A0AAJ7SWW5"/>
<feature type="chain" id="PRO_5044709281" evidence="9">
    <location>
        <begin position="28"/>
        <end position="884"/>
    </location>
</feature>
<evidence type="ECO:0000256" key="2">
    <source>
        <dbReference type="ARBA" id="ARBA00006058"/>
    </source>
</evidence>
<feature type="transmembrane region" description="Helical" evidence="8">
    <location>
        <begin position="426"/>
        <end position="455"/>
    </location>
</feature>
<dbReference type="RefSeq" id="XP_032806220.1">
    <property type="nucleotide sequence ID" value="XM_032950329.1"/>
</dbReference>
<feature type="signal peptide" evidence="9">
    <location>
        <begin position="1"/>
        <end position="27"/>
    </location>
</feature>
<dbReference type="InterPro" id="IPR008795">
    <property type="entry name" value="Prominin"/>
</dbReference>
<dbReference type="Pfam" id="PF05478">
    <property type="entry name" value="Prominin"/>
    <property type="match status" value="1"/>
</dbReference>
<dbReference type="GO" id="GO:0031528">
    <property type="term" value="C:microvillus membrane"/>
    <property type="evidence" value="ECO:0007669"/>
    <property type="project" value="UniProtKB-SubCell"/>
</dbReference>
<feature type="transmembrane region" description="Helical" evidence="8">
    <location>
        <begin position="104"/>
        <end position="133"/>
    </location>
</feature>
<dbReference type="GO" id="GO:0015485">
    <property type="term" value="F:cholesterol binding"/>
    <property type="evidence" value="ECO:0007669"/>
    <property type="project" value="TreeGrafter"/>
</dbReference>
<name>A0AAJ7SWW5_PETMA</name>
<accession>A0AAJ7SWW5</accession>
<evidence type="ECO:0000256" key="9">
    <source>
        <dbReference type="SAM" id="SignalP"/>
    </source>
</evidence>
<dbReference type="Proteomes" id="UP001318040">
    <property type="component" value="Chromosome 9"/>
</dbReference>